<dbReference type="Proteomes" id="UP000590749">
    <property type="component" value="Unassembled WGS sequence"/>
</dbReference>
<evidence type="ECO:0000313" key="2">
    <source>
        <dbReference type="EMBL" id="MBB3100318.1"/>
    </source>
</evidence>
<proteinExistence type="predicted"/>
<feature type="transmembrane region" description="Helical" evidence="1">
    <location>
        <begin position="76"/>
        <end position="103"/>
    </location>
</feature>
<organism evidence="2 3">
    <name type="scientific">Actinoplanes campanulatus</name>
    <dbReference type="NCBI Taxonomy" id="113559"/>
    <lineage>
        <taxon>Bacteria</taxon>
        <taxon>Bacillati</taxon>
        <taxon>Actinomycetota</taxon>
        <taxon>Actinomycetes</taxon>
        <taxon>Micromonosporales</taxon>
        <taxon>Micromonosporaceae</taxon>
        <taxon>Actinoplanes</taxon>
    </lineage>
</organism>
<evidence type="ECO:0000256" key="1">
    <source>
        <dbReference type="SAM" id="Phobius"/>
    </source>
</evidence>
<reference evidence="2 3" key="1">
    <citation type="submission" date="2020-08" db="EMBL/GenBank/DDBJ databases">
        <title>Genomic Encyclopedia of Type Strains, Phase III (KMG-III): the genomes of soil and plant-associated and newly described type strains.</title>
        <authorList>
            <person name="Whitman W."/>
        </authorList>
    </citation>
    <scope>NUCLEOTIDE SEQUENCE [LARGE SCALE GENOMIC DNA]</scope>
    <source>
        <strain evidence="2 3">CECT 3287</strain>
    </source>
</reference>
<sequence length="120" mass="12783">MAPDIERLLLVDEDDLLAQIGRDIAGASARSEPRAHLIKMARDWLSINSVQFRDAICANPAVRAAMKLSPGRERQLASVVAVSDVLASVLIGIPVVTIAVLLVRNGIDGLCADRALDASE</sequence>
<keyword evidence="1" id="KW-0812">Transmembrane</keyword>
<keyword evidence="1" id="KW-1133">Transmembrane helix</keyword>
<name>A0A7W5AQ50_9ACTN</name>
<accession>A0A7W5AQ50</accession>
<dbReference type="AlphaFoldDB" id="A0A7W5AQ50"/>
<keyword evidence="3" id="KW-1185">Reference proteome</keyword>
<evidence type="ECO:0000313" key="3">
    <source>
        <dbReference type="Proteomes" id="UP000590749"/>
    </source>
</evidence>
<gene>
    <name evidence="2" type="ORF">FHR83_008040</name>
</gene>
<comment type="caution">
    <text evidence="2">The sequence shown here is derived from an EMBL/GenBank/DDBJ whole genome shotgun (WGS) entry which is preliminary data.</text>
</comment>
<keyword evidence="1" id="KW-0472">Membrane</keyword>
<dbReference type="RefSeq" id="WP_183226370.1">
    <property type="nucleotide sequence ID" value="NZ_BMPW01000025.1"/>
</dbReference>
<protein>
    <submittedName>
        <fullName evidence="2">Uncharacterized protein</fullName>
    </submittedName>
</protein>
<dbReference type="EMBL" id="JACHXF010000024">
    <property type="protein sequence ID" value="MBB3100318.1"/>
    <property type="molecule type" value="Genomic_DNA"/>
</dbReference>